<reference evidence="7" key="2">
    <citation type="submission" date="2020-09" db="EMBL/GenBank/DDBJ databases">
        <authorList>
            <person name="Sun Q."/>
            <person name="Zhou Y."/>
        </authorList>
    </citation>
    <scope>NUCLEOTIDE SEQUENCE</scope>
    <source>
        <strain evidence="7">CGMCC 1.15082</strain>
    </source>
</reference>
<evidence type="ECO:0000256" key="4">
    <source>
        <dbReference type="ARBA" id="ARBA00023163"/>
    </source>
</evidence>
<dbReference type="Gene3D" id="3.40.190.290">
    <property type="match status" value="1"/>
</dbReference>
<keyword evidence="8" id="KW-1185">Reference proteome</keyword>
<dbReference type="Pfam" id="PF00126">
    <property type="entry name" value="HTH_1"/>
    <property type="match status" value="1"/>
</dbReference>
<dbReference type="InterPro" id="IPR005119">
    <property type="entry name" value="LysR_subst-bd"/>
</dbReference>
<evidence type="ECO:0000256" key="3">
    <source>
        <dbReference type="ARBA" id="ARBA00023125"/>
    </source>
</evidence>
<dbReference type="PROSITE" id="PS50931">
    <property type="entry name" value="HTH_LYSR"/>
    <property type="match status" value="1"/>
</dbReference>
<comment type="similarity">
    <text evidence="1">Belongs to the LysR transcriptional regulatory family.</text>
</comment>
<accession>A0A916S3U6</accession>
<dbReference type="PANTHER" id="PTHR30537">
    <property type="entry name" value="HTH-TYPE TRANSCRIPTIONAL REGULATOR"/>
    <property type="match status" value="1"/>
</dbReference>
<evidence type="ECO:0000256" key="5">
    <source>
        <dbReference type="SAM" id="Coils"/>
    </source>
</evidence>
<organism evidence="7 8">
    <name type="scientific">Brucella endophytica</name>
    <dbReference type="NCBI Taxonomy" id="1963359"/>
    <lineage>
        <taxon>Bacteria</taxon>
        <taxon>Pseudomonadati</taxon>
        <taxon>Pseudomonadota</taxon>
        <taxon>Alphaproteobacteria</taxon>
        <taxon>Hyphomicrobiales</taxon>
        <taxon>Brucellaceae</taxon>
        <taxon>Brucella/Ochrobactrum group</taxon>
        <taxon>Brucella</taxon>
    </lineage>
</organism>
<dbReference type="InterPro" id="IPR036390">
    <property type="entry name" value="WH_DNA-bd_sf"/>
</dbReference>
<dbReference type="InterPro" id="IPR058163">
    <property type="entry name" value="LysR-type_TF_proteobact-type"/>
</dbReference>
<keyword evidence="5" id="KW-0175">Coiled coil</keyword>
<keyword evidence="3" id="KW-0238">DNA-binding</keyword>
<dbReference type="InterPro" id="IPR000847">
    <property type="entry name" value="LysR_HTH_N"/>
</dbReference>
<feature type="coiled-coil region" evidence="5">
    <location>
        <begin position="69"/>
        <end position="96"/>
    </location>
</feature>
<keyword evidence="2" id="KW-0805">Transcription regulation</keyword>
<dbReference type="InterPro" id="IPR036388">
    <property type="entry name" value="WH-like_DNA-bd_sf"/>
</dbReference>
<proteinExistence type="inferred from homology"/>
<keyword evidence="4" id="KW-0804">Transcription</keyword>
<sequence>MDRLTSMAVFVAAVEEGSLVGAARRFGLSSSMAGKHVSALEEALQARLLQRSTRMLKLTEVGNAYYTRCKQILEAVEDANAQVREAQANVRGLLRITAPTTFGAMHLGPVIAGFLEAYPEVSIETLLSDHYIDLLAEGIDMAIRIGRLQDSDLVAKRLAPCRMVYCAAPSFLERHGEPKTVEDLRRAPRLAFTDAVSPGDWTLTDPDGQTHIIDGPVRLASNNMQMLLSAALAGTGVAYGPSFVFGPSIASGALLPLLKDHKTSDLAIHAVYPTKRHASVKLRRFIEHLGVQLGGTPSWDVALKPRG</sequence>
<dbReference type="SUPFAM" id="SSF46785">
    <property type="entry name" value="Winged helix' DNA-binding domain"/>
    <property type="match status" value="1"/>
</dbReference>
<reference evidence="7" key="1">
    <citation type="journal article" date="2014" name="Int. J. Syst. Evol. Microbiol.">
        <title>Complete genome sequence of Corynebacterium casei LMG S-19264T (=DSM 44701T), isolated from a smear-ripened cheese.</title>
        <authorList>
            <consortium name="US DOE Joint Genome Institute (JGI-PGF)"/>
            <person name="Walter F."/>
            <person name="Albersmeier A."/>
            <person name="Kalinowski J."/>
            <person name="Ruckert C."/>
        </authorList>
    </citation>
    <scope>NUCLEOTIDE SEQUENCE</scope>
    <source>
        <strain evidence="7">CGMCC 1.15082</strain>
    </source>
</reference>
<dbReference type="GO" id="GO:0003700">
    <property type="term" value="F:DNA-binding transcription factor activity"/>
    <property type="evidence" value="ECO:0007669"/>
    <property type="project" value="InterPro"/>
</dbReference>
<gene>
    <name evidence="7" type="ORF">GCM10011491_08190</name>
</gene>
<dbReference type="FunFam" id="1.10.10.10:FF:000001">
    <property type="entry name" value="LysR family transcriptional regulator"/>
    <property type="match status" value="1"/>
</dbReference>
<evidence type="ECO:0000259" key="6">
    <source>
        <dbReference type="PROSITE" id="PS50931"/>
    </source>
</evidence>
<comment type="caution">
    <text evidence="7">The sequence shown here is derived from an EMBL/GenBank/DDBJ whole genome shotgun (WGS) entry which is preliminary data.</text>
</comment>
<evidence type="ECO:0000313" key="8">
    <source>
        <dbReference type="Proteomes" id="UP000646478"/>
    </source>
</evidence>
<feature type="domain" description="HTH lysR-type" evidence="6">
    <location>
        <begin position="1"/>
        <end position="59"/>
    </location>
</feature>
<evidence type="ECO:0000256" key="2">
    <source>
        <dbReference type="ARBA" id="ARBA00023015"/>
    </source>
</evidence>
<dbReference type="GO" id="GO:0043565">
    <property type="term" value="F:sequence-specific DNA binding"/>
    <property type="evidence" value="ECO:0007669"/>
    <property type="project" value="TreeGrafter"/>
</dbReference>
<dbReference type="EMBL" id="BMHH01000002">
    <property type="protein sequence ID" value="GGA83107.1"/>
    <property type="molecule type" value="Genomic_DNA"/>
</dbReference>
<dbReference type="Gene3D" id="1.10.10.10">
    <property type="entry name" value="Winged helix-like DNA-binding domain superfamily/Winged helix DNA-binding domain"/>
    <property type="match status" value="1"/>
</dbReference>
<protein>
    <submittedName>
        <fullName evidence="7">Transcriptional regulator</fullName>
    </submittedName>
</protein>
<name>A0A916S3U6_9HYPH</name>
<dbReference type="Proteomes" id="UP000646478">
    <property type="component" value="Unassembled WGS sequence"/>
</dbReference>
<dbReference type="SUPFAM" id="SSF53850">
    <property type="entry name" value="Periplasmic binding protein-like II"/>
    <property type="match status" value="1"/>
</dbReference>
<evidence type="ECO:0000256" key="1">
    <source>
        <dbReference type="ARBA" id="ARBA00009437"/>
    </source>
</evidence>
<dbReference type="GO" id="GO:0006351">
    <property type="term" value="P:DNA-templated transcription"/>
    <property type="evidence" value="ECO:0007669"/>
    <property type="project" value="TreeGrafter"/>
</dbReference>
<dbReference type="RefSeq" id="WP_188821716.1">
    <property type="nucleotide sequence ID" value="NZ_BMHH01000002.1"/>
</dbReference>
<dbReference type="AlphaFoldDB" id="A0A916S3U6"/>
<dbReference type="CDD" id="cd08422">
    <property type="entry name" value="PBP2_CrgA_like"/>
    <property type="match status" value="1"/>
</dbReference>
<dbReference type="PANTHER" id="PTHR30537:SF5">
    <property type="entry name" value="HTH-TYPE TRANSCRIPTIONAL ACTIVATOR TTDR-RELATED"/>
    <property type="match status" value="1"/>
</dbReference>
<dbReference type="Pfam" id="PF03466">
    <property type="entry name" value="LysR_substrate"/>
    <property type="match status" value="1"/>
</dbReference>
<evidence type="ECO:0000313" key="7">
    <source>
        <dbReference type="EMBL" id="GGA83107.1"/>
    </source>
</evidence>